<dbReference type="InterPro" id="IPR036322">
    <property type="entry name" value="WD40_repeat_dom_sf"/>
</dbReference>
<feature type="repeat" description="WD" evidence="3">
    <location>
        <begin position="259"/>
        <end position="300"/>
    </location>
</feature>
<dbReference type="InterPro" id="IPR015943">
    <property type="entry name" value="WD40/YVTN_repeat-like_dom_sf"/>
</dbReference>
<feature type="compositionally biased region" description="Low complexity" evidence="4">
    <location>
        <begin position="418"/>
        <end position="427"/>
    </location>
</feature>
<organism evidence="5 6">
    <name type="scientific">Geodia barretti</name>
    <name type="common">Barrett's horny sponge</name>
    <dbReference type="NCBI Taxonomy" id="519541"/>
    <lineage>
        <taxon>Eukaryota</taxon>
        <taxon>Metazoa</taxon>
        <taxon>Porifera</taxon>
        <taxon>Demospongiae</taxon>
        <taxon>Heteroscleromorpha</taxon>
        <taxon>Tetractinellida</taxon>
        <taxon>Astrophorina</taxon>
        <taxon>Geodiidae</taxon>
        <taxon>Geodia</taxon>
    </lineage>
</organism>
<comment type="caution">
    <text evidence="5">The sequence shown here is derived from an EMBL/GenBank/DDBJ whole genome shotgun (WGS) entry which is preliminary data.</text>
</comment>
<dbReference type="PANTHER" id="PTHR14107">
    <property type="entry name" value="WD REPEAT PROTEIN"/>
    <property type="match status" value="1"/>
</dbReference>
<name>A0AA35SDC9_GEOBA</name>
<dbReference type="PROSITE" id="PS50294">
    <property type="entry name" value="WD_REPEATS_REGION"/>
    <property type="match status" value="1"/>
</dbReference>
<dbReference type="Proteomes" id="UP001174909">
    <property type="component" value="Unassembled WGS sequence"/>
</dbReference>
<dbReference type="PROSITE" id="PS50082">
    <property type="entry name" value="WD_REPEATS_2"/>
    <property type="match status" value="1"/>
</dbReference>
<keyword evidence="1 3" id="KW-0853">WD repeat</keyword>
<keyword evidence="2" id="KW-0677">Repeat</keyword>
<gene>
    <name evidence="5" type="ORF">GBAR_LOCUS15965</name>
</gene>
<evidence type="ECO:0000256" key="4">
    <source>
        <dbReference type="SAM" id="MobiDB-lite"/>
    </source>
</evidence>
<feature type="region of interest" description="Disordered" evidence="4">
    <location>
        <begin position="676"/>
        <end position="735"/>
    </location>
</feature>
<dbReference type="AlphaFoldDB" id="A0AA35SDC9"/>
<dbReference type="InterPro" id="IPR051362">
    <property type="entry name" value="WD_repeat_creC_regulators"/>
</dbReference>
<feature type="compositionally biased region" description="Polar residues" evidence="4">
    <location>
        <begin position="455"/>
        <end position="519"/>
    </location>
</feature>
<feature type="compositionally biased region" description="Polar residues" evidence="4">
    <location>
        <begin position="696"/>
        <end position="712"/>
    </location>
</feature>
<evidence type="ECO:0000256" key="2">
    <source>
        <dbReference type="ARBA" id="ARBA00022737"/>
    </source>
</evidence>
<evidence type="ECO:0000313" key="5">
    <source>
        <dbReference type="EMBL" id="CAI8028005.1"/>
    </source>
</evidence>
<sequence length="735" mass="80949">MALQRAHSMSHESTSFRTKEGTYKKGSFQYCRETRKAHSGKELSPVTVSFVSCKDKEGTKEWITFNSAKEFYFYPFHGMRKFPDLTKPADKRTYRAPTVPVCHDFNLMTRSTERLDLIIGFSTGPLQHVNPITRRSLCAFNDDCSIDKTRVTCVKWVPGSETLFVSSHRSGNLYVWSTVFAGKSTTGPVQFLPHAELQDATISTVKTRHKSSLHYRWSIGHGAINRFAFSPDLDHIAVASQDGFMRIYHFQRQEFHSRMRSYFGGITCVCWSPDSCYVVTGGEDDLITVWSFHHRRVVARGMGHQSYISAVAFDPYTTVLPDAISNQAMSLGGDSEGTGVSQPPSIRGSFRLSGAIDTSSIASSPFLGRLASEAGRGKEVLAYRLGSVGQDSHLCLWDLSEDALKIRRPFARSRSRMSKMMSSQQQQLHSAESLSFKQRESGQDTSTSYDEENVSSRPRSNALVQDTAQKTPTDSLPQEGVSTDQPSTDHTQATTEEPSQKNAQTATMQSEQPQTSGSENEQKRKSSSQGRESEEKDTGSPAGSGTSDQDTSTDDKTRQSNSKSGKKNKTKGGKEGKKVHIRGQQKSLRDPMKRVMKFVGIGGQSHHNGRREVSAFETCNSDDIAPKMEEVNVIEPLVAERVDRERLSDLVFRDDCIVVASYDGYVSLWVRPGVEAEEGEGEGEGGGGKGGEAAVPSQQPPDSLSSTDQPTETHPGLNSPRPGGGPNSPLKQTTV</sequence>
<dbReference type="EMBL" id="CASHTH010002313">
    <property type="protein sequence ID" value="CAI8028005.1"/>
    <property type="molecule type" value="Genomic_DNA"/>
</dbReference>
<evidence type="ECO:0000313" key="6">
    <source>
        <dbReference type="Proteomes" id="UP001174909"/>
    </source>
</evidence>
<dbReference type="InterPro" id="IPR001680">
    <property type="entry name" value="WD40_rpt"/>
</dbReference>
<evidence type="ECO:0000256" key="3">
    <source>
        <dbReference type="PROSITE-ProRule" id="PRU00221"/>
    </source>
</evidence>
<accession>A0AA35SDC9</accession>
<keyword evidence="6" id="KW-1185">Reference proteome</keyword>
<dbReference type="PANTHER" id="PTHR14107:SF16">
    <property type="entry name" value="AT02583P"/>
    <property type="match status" value="1"/>
</dbReference>
<feature type="region of interest" description="Disordered" evidence="4">
    <location>
        <begin position="415"/>
        <end position="592"/>
    </location>
</feature>
<dbReference type="SUPFAM" id="SSF50978">
    <property type="entry name" value="WD40 repeat-like"/>
    <property type="match status" value="1"/>
</dbReference>
<dbReference type="Gene3D" id="2.130.10.10">
    <property type="entry name" value="YVTN repeat-like/Quinoprotein amine dehydrogenase"/>
    <property type="match status" value="1"/>
</dbReference>
<dbReference type="SMART" id="SM00320">
    <property type="entry name" value="WD40"/>
    <property type="match status" value="5"/>
</dbReference>
<protein>
    <submittedName>
        <fullName evidence="5">WD repeat-containing protein 20</fullName>
    </submittedName>
</protein>
<dbReference type="Pfam" id="PF00400">
    <property type="entry name" value="WD40"/>
    <property type="match status" value="2"/>
</dbReference>
<proteinExistence type="predicted"/>
<evidence type="ECO:0000256" key="1">
    <source>
        <dbReference type="ARBA" id="ARBA00022574"/>
    </source>
</evidence>
<reference evidence="5" key="1">
    <citation type="submission" date="2023-03" db="EMBL/GenBank/DDBJ databases">
        <authorList>
            <person name="Steffen K."/>
            <person name="Cardenas P."/>
        </authorList>
    </citation>
    <scope>NUCLEOTIDE SEQUENCE</scope>
</reference>